<feature type="domain" description="EamA" evidence="8">
    <location>
        <begin position="210"/>
        <end position="289"/>
    </location>
</feature>
<evidence type="ECO:0000256" key="7">
    <source>
        <dbReference type="SAM" id="Phobius"/>
    </source>
</evidence>
<comment type="similarity">
    <text evidence="2">Belongs to the SLC35F solute transporter family.</text>
</comment>
<evidence type="ECO:0000259" key="8">
    <source>
        <dbReference type="Pfam" id="PF00892"/>
    </source>
</evidence>
<evidence type="ECO:0000256" key="4">
    <source>
        <dbReference type="ARBA" id="ARBA00022989"/>
    </source>
</evidence>
<evidence type="ECO:0000256" key="3">
    <source>
        <dbReference type="ARBA" id="ARBA00022692"/>
    </source>
</evidence>
<dbReference type="SUPFAM" id="SSF103481">
    <property type="entry name" value="Multidrug resistance efflux transporter EmrE"/>
    <property type="match status" value="1"/>
</dbReference>
<reference evidence="9 10" key="1">
    <citation type="journal article" date="2018" name="Nat. Ecol. Evol.">
        <title>Genomic signatures of mitonuclear coevolution across populations of Tigriopus californicus.</title>
        <authorList>
            <person name="Barreto F.S."/>
            <person name="Watson E.T."/>
            <person name="Lima T.G."/>
            <person name="Willett C.S."/>
            <person name="Edmands S."/>
            <person name="Li W."/>
            <person name="Burton R.S."/>
        </authorList>
    </citation>
    <scope>NUCLEOTIDE SEQUENCE [LARGE SCALE GENOMIC DNA]</scope>
    <source>
        <strain evidence="9 10">San Diego</strain>
    </source>
</reference>
<evidence type="ECO:0000313" key="10">
    <source>
        <dbReference type="Proteomes" id="UP000318571"/>
    </source>
</evidence>
<feature type="transmembrane region" description="Helical" evidence="7">
    <location>
        <begin position="388"/>
        <end position="414"/>
    </location>
</feature>
<evidence type="ECO:0000256" key="2">
    <source>
        <dbReference type="ARBA" id="ARBA00007863"/>
    </source>
</evidence>
<dbReference type="Proteomes" id="UP000318571">
    <property type="component" value="Chromosome 8"/>
</dbReference>
<feature type="domain" description="EamA" evidence="8">
    <location>
        <begin position="301"/>
        <end position="441"/>
    </location>
</feature>
<keyword evidence="10" id="KW-1185">Reference proteome</keyword>
<feature type="transmembrane region" description="Helical" evidence="7">
    <location>
        <begin position="51"/>
        <end position="71"/>
    </location>
</feature>
<evidence type="ECO:0000256" key="1">
    <source>
        <dbReference type="ARBA" id="ARBA00004141"/>
    </source>
</evidence>
<feature type="transmembrane region" description="Helical" evidence="7">
    <location>
        <begin position="12"/>
        <end position="31"/>
    </location>
</feature>
<accession>A0A553N8K9</accession>
<feature type="transmembrane region" description="Helical" evidence="7">
    <location>
        <begin position="426"/>
        <end position="445"/>
    </location>
</feature>
<dbReference type="GO" id="GO:0016020">
    <property type="term" value="C:membrane"/>
    <property type="evidence" value="ECO:0007669"/>
    <property type="project" value="UniProtKB-SubCell"/>
</dbReference>
<evidence type="ECO:0000313" key="9">
    <source>
        <dbReference type="EMBL" id="TRY61755.1"/>
    </source>
</evidence>
<keyword evidence="5 7" id="KW-0472">Membrane</keyword>
<feature type="transmembrane region" description="Helical" evidence="7">
    <location>
        <begin position="241"/>
        <end position="263"/>
    </location>
</feature>
<dbReference type="OrthoDB" id="6344368at2759"/>
<dbReference type="InterPro" id="IPR000620">
    <property type="entry name" value="EamA_dom"/>
</dbReference>
<sequence length="499" mass="55887">MAPPNETLTRPQRLIAGVFLLLVVDVIWVLSSEFTGYIFHDLHYDKPFFSTYFKTSLFMVYLTGFLFHGTWRNQCFRELNALPASATTNANGRSARRGMRYQRVNDLSECDESRDESADDETEPVLSRFLGSPTYVPANIPSESGKSSGTESENEVVVTGSQSRRVRFKDMAQVVEMSPGDALYANLARLSYSASIRARAALERAASKLTIREVIHVAMMFCLPWFMGNYCYQAALSNTDASIVNVLSSSSCLFTLLLSAAFPSEASDRLTLSKLCAVCFSMVGVIFVSYSDLRLEGGIPIGAMWTLLGSLFYSLYIVLLRRKVNHEDNMDSPMFFGFVGLFNAALLWPGLLALHLVKWEALEAPSATQMQFLVINGLVGTVFSELMWLWGCFYTSSLVATLAISLTIPLSVMADAFWKKKSYSPIFFVGAIPMFISFFIVGMLTHYQDWDPVWDGCHACWKRIRGVWNPSSRNTYVFDRNERESLINPEVATSPDDGV</sequence>
<keyword evidence="4 7" id="KW-1133">Transmembrane helix</keyword>
<feature type="transmembrane region" description="Helical" evidence="7">
    <location>
        <begin position="299"/>
        <end position="320"/>
    </location>
</feature>
<feature type="transmembrane region" description="Helical" evidence="7">
    <location>
        <begin position="214"/>
        <end position="235"/>
    </location>
</feature>
<dbReference type="PANTHER" id="PTHR23051">
    <property type="entry name" value="SOLUTE CARRIER FAMILY 35, MEMBER F5"/>
    <property type="match status" value="1"/>
</dbReference>
<dbReference type="PANTHER" id="PTHR23051:SF0">
    <property type="entry name" value="SOLUTE CARRIER FAMILY 35 MEMBER F5"/>
    <property type="match status" value="1"/>
</dbReference>
<dbReference type="OMA" id="MYGVYTI"/>
<keyword evidence="3 7" id="KW-0812">Transmembrane</keyword>
<feature type="transmembrane region" description="Helical" evidence="7">
    <location>
        <begin position="275"/>
        <end position="293"/>
    </location>
</feature>
<evidence type="ECO:0000256" key="5">
    <source>
        <dbReference type="ARBA" id="ARBA00023136"/>
    </source>
</evidence>
<comment type="subcellular location">
    <subcellularLocation>
        <location evidence="1">Membrane</location>
        <topology evidence="1">Multi-pass membrane protein</topology>
    </subcellularLocation>
</comment>
<dbReference type="Pfam" id="PF00892">
    <property type="entry name" value="EamA"/>
    <property type="match status" value="2"/>
</dbReference>
<comment type="caution">
    <text evidence="9">The sequence shown here is derived from an EMBL/GenBank/DDBJ whole genome shotgun (WGS) entry which is preliminary data.</text>
</comment>
<organism evidence="9 10">
    <name type="scientific">Tigriopus californicus</name>
    <name type="common">Marine copepod</name>
    <dbReference type="NCBI Taxonomy" id="6832"/>
    <lineage>
        <taxon>Eukaryota</taxon>
        <taxon>Metazoa</taxon>
        <taxon>Ecdysozoa</taxon>
        <taxon>Arthropoda</taxon>
        <taxon>Crustacea</taxon>
        <taxon>Multicrustacea</taxon>
        <taxon>Hexanauplia</taxon>
        <taxon>Copepoda</taxon>
        <taxon>Harpacticoida</taxon>
        <taxon>Harpacticidae</taxon>
        <taxon>Tigriopus</taxon>
    </lineage>
</organism>
<dbReference type="AlphaFoldDB" id="A0A553N8K9"/>
<evidence type="ECO:0000256" key="6">
    <source>
        <dbReference type="ARBA" id="ARBA00040744"/>
    </source>
</evidence>
<protein>
    <recommendedName>
        <fullName evidence="6">Solute carrier family 35 member F5</fullName>
    </recommendedName>
</protein>
<dbReference type="EMBL" id="VCGU01000459">
    <property type="protein sequence ID" value="TRY61755.1"/>
    <property type="molecule type" value="Genomic_DNA"/>
</dbReference>
<gene>
    <name evidence="9" type="ORF">TCAL_09140</name>
</gene>
<dbReference type="InterPro" id="IPR037185">
    <property type="entry name" value="EmrE-like"/>
</dbReference>
<feature type="transmembrane region" description="Helical" evidence="7">
    <location>
        <begin position="332"/>
        <end position="357"/>
    </location>
</feature>
<dbReference type="STRING" id="6832.A0A553N8K9"/>
<name>A0A553N8K9_TIGCA</name>
<proteinExistence type="inferred from homology"/>